<feature type="transmembrane region" description="Helical" evidence="1">
    <location>
        <begin position="1037"/>
        <end position="1060"/>
    </location>
</feature>
<dbReference type="PRINTS" id="PR00702">
    <property type="entry name" value="ACRIFLAVINRP"/>
</dbReference>
<feature type="transmembrane region" description="Helical" evidence="1">
    <location>
        <begin position="1006"/>
        <end position="1025"/>
    </location>
</feature>
<dbReference type="Gene3D" id="3.30.70.1320">
    <property type="entry name" value="Multidrug efflux transporter AcrB pore domain like"/>
    <property type="match status" value="1"/>
</dbReference>
<dbReference type="AlphaFoldDB" id="H1RYE6"/>
<feature type="transmembrane region" description="Helical" evidence="1">
    <location>
        <begin position="386"/>
        <end position="410"/>
    </location>
</feature>
<dbReference type="Gene3D" id="1.20.1640.10">
    <property type="entry name" value="Multidrug efflux transporter AcrB transmembrane domain"/>
    <property type="match status" value="2"/>
</dbReference>
<accession>H1RYE6</accession>
<keyword evidence="1" id="KW-0812">Transmembrane</keyword>
<keyword evidence="1" id="KW-0472">Membrane</keyword>
<evidence type="ECO:0000256" key="1">
    <source>
        <dbReference type="SAM" id="Phobius"/>
    </source>
</evidence>
<evidence type="ECO:0000313" key="2">
    <source>
        <dbReference type="EMBL" id="EHP44637.1"/>
    </source>
</evidence>
<dbReference type="Pfam" id="PF00873">
    <property type="entry name" value="ACR_tran"/>
    <property type="match status" value="1"/>
</dbReference>
<dbReference type="Gene3D" id="3.30.70.1440">
    <property type="entry name" value="Multidrug efflux transporter AcrB pore domain"/>
    <property type="match status" value="1"/>
</dbReference>
<dbReference type="GO" id="GO:0005886">
    <property type="term" value="C:plasma membrane"/>
    <property type="evidence" value="ECO:0007669"/>
    <property type="project" value="TreeGrafter"/>
</dbReference>
<dbReference type="PANTHER" id="PTHR32063">
    <property type="match status" value="1"/>
</dbReference>
<feature type="transmembrane region" description="Helical" evidence="1">
    <location>
        <begin position="931"/>
        <end position="949"/>
    </location>
</feature>
<proteinExistence type="predicted"/>
<feature type="transmembrane region" description="Helical" evidence="1">
    <location>
        <begin position="334"/>
        <end position="353"/>
    </location>
</feature>
<dbReference type="SUPFAM" id="SSF82714">
    <property type="entry name" value="Multidrug efflux transporter AcrB TolC docking domain, DN and DC subdomains"/>
    <property type="match status" value="2"/>
</dbReference>
<organism evidence="2 3">
    <name type="scientific">Cupriavidus basilensis OR16</name>
    <dbReference type="NCBI Taxonomy" id="1127483"/>
    <lineage>
        <taxon>Bacteria</taxon>
        <taxon>Pseudomonadati</taxon>
        <taxon>Pseudomonadota</taxon>
        <taxon>Betaproteobacteria</taxon>
        <taxon>Burkholderiales</taxon>
        <taxon>Burkholderiaceae</taxon>
        <taxon>Cupriavidus</taxon>
    </lineage>
</organism>
<dbReference type="Gene3D" id="3.30.70.1430">
    <property type="entry name" value="Multidrug efflux transporter AcrB pore domain"/>
    <property type="match status" value="2"/>
</dbReference>
<feature type="transmembrane region" description="Helical" evidence="1">
    <location>
        <begin position="431"/>
        <end position="452"/>
    </location>
</feature>
<protein>
    <submittedName>
        <fullName evidence="2">Acriflavin resistance protein</fullName>
    </submittedName>
</protein>
<reference evidence="2 3" key="1">
    <citation type="journal article" date="2012" name="J. Bacteriol.">
        <title>De Novo Genome Project of Cupriavidus basilensis OR16.</title>
        <authorList>
            <person name="Cserhati M."/>
            <person name="Kriszt B."/>
            <person name="Szoboszlay S."/>
            <person name="Toth A."/>
            <person name="Szabo I."/>
            <person name="Tancsics A."/>
            <person name="Nagy I."/>
            <person name="Horvath B."/>
            <person name="Nagy I."/>
            <person name="Kukolya J."/>
        </authorList>
    </citation>
    <scope>NUCLEOTIDE SEQUENCE [LARGE SCALE GENOMIC DNA]</scope>
    <source>
        <strain evidence="2 3">OR16</strain>
    </source>
</reference>
<dbReference type="PANTHER" id="PTHR32063:SF8">
    <property type="entry name" value="CATION EFFLUX PROTEIN"/>
    <property type="match status" value="1"/>
</dbReference>
<dbReference type="Gene3D" id="3.30.2090.10">
    <property type="entry name" value="Multidrug efflux transporter AcrB TolC docking domain, DN and DC subdomains"/>
    <property type="match status" value="2"/>
</dbReference>
<dbReference type="PATRIC" id="fig|1127483.3.peg.284"/>
<dbReference type="RefSeq" id="WP_006156153.1">
    <property type="nucleotide sequence ID" value="NZ_AHJE01000003.1"/>
</dbReference>
<sequence length="1087" mass="114168">MWIVRLALSRPYTFVVLALCLLLAGPLVLLRTPTDIFPAIDIPVVSVVWTYNGLSAEDMARRIVTGYERSLTNSVDDIEHIESQSLAGVAVIKIFFHPGADINRAIAETSSGAQSMLRNMPPGTTPPLILSYSASTVPILRLALASGQLPEQQLYDLGNNFIRTQLATVQGASVPLPYGGKVRQVMVDLDTRALQARGLAPLDVVNAINAQNLVLPGGTAKIGALEYRVDLNGSTATVAELNNLPVKSGPGGTIYVRDVAQVRDGYAPQTNVVRRDGKRAALLEIEKSGNTSTLSIIAQVKAMLPRIMAGLPPSLRVQPVSDQSVFVTSAIHGVLHEALIAACLTAAMILLFLGSWRATLIIAISIPLSVLAALMALSALGETLNIMTLGGLALAVGVLVDDATVAIENITHHRELGKPLEQAILEGSAQIAVPTLVSTLSICIVFLPMFLLTGVARYLFVPMAEAVVFAMAASYFFSRTLIPTLAHYLLRGERNGARDGARNDEHDNTAQTRKPGRLHRACARLQARFEHGFEGVRTHYAATLAAALRHPRRLAAAFLACCAASMALVPFLGQDFFPSVDSGEIRLHMRARTGTRIEETARIADEVENRIRAAIGPDQVAGIIDNIGLPVSGINLTYDSALPIGTADAEILVSLKPGHGATASYVDQLGALLPKAFPGVSFSFLPADIVSQILNFGLPAPIDIQVVGNQLAANRAVAQKLIGRLRAVPGLADVHIQQPDDQPALTVDVDRTRALQAGLSQREVAQNLLISLSGSGQTSPNFWLNPRNGVSYPLMVSVPQAAMGSLQSLSNIPLGLGAGTASPGTGGDLLGSLGNVVRSSQQGVVSHYNVQPVIDIFGSVRGRDLGAVAGDIGHIVDAARKTLPPGSELVVRGQVQTMHASFAGLLGGLAIAVVLVYLLMVVNFQSWLDPLAIIGGLPGALAGMAWMLFVTRTTISVPALTGAIMCIGIATANSILVVSLARELRAAGVAPFDAALQAGIGRFRPVVMTALAMLIGMIPMALGAGDAGAQNAPLGRAVIGGLACGTIATLVVVPTLFALLHRWLAARAASPCLDLHPALGLDHKGPA</sequence>
<name>H1RYE6_9BURK</name>
<dbReference type="InterPro" id="IPR027463">
    <property type="entry name" value="AcrB_DN_DC_subdom"/>
</dbReference>
<feature type="transmembrane region" description="Helical" evidence="1">
    <location>
        <begin position="360"/>
        <end position="380"/>
    </location>
</feature>
<dbReference type="SUPFAM" id="SSF82693">
    <property type="entry name" value="Multidrug efflux transporter AcrB pore domain, PN1, PN2, PC1 and PC2 subdomains"/>
    <property type="match status" value="2"/>
</dbReference>
<dbReference type="GO" id="GO:0042910">
    <property type="term" value="F:xenobiotic transmembrane transporter activity"/>
    <property type="evidence" value="ECO:0007669"/>
    <property type="project" value="TreeGrafter"/>
</dbReference>
<gene>
    <name evidence="2" type="ORF">OR16_01365</name>
</gene>
<keyword evidence="1" id="KW-1133">Transmembrane helix</keyword>
<dbReference type="Proteomes" id="UP000005808">
    <property type="component" value="Unassembled WGS sequence"/>
</dbReference>
<feature type="transmembrane region" description="Helical" evidence="1">
    <location>
        <begin position="554"/>
        <end position="573"/>
    </location>
</feature>
<comment type="caution">
    <text evidence="2">The sequence shown here is derived from an EMBL/GenBank/DDBJ whole genome shotgun (WGS) entry which is preliminary data.</text>
</comment>
<feature type="transmembrane region" description="Helical" evidence="1">
    <location>
        <begin position="902"/>
        <end position="924"/>
    </location>
</feature>
<feature type="transmembrane region" description="Helical" evidence="1">
    <location>
        <begin position="955"/>
        <end position="978"/>
    </location>
</feature>
<dbReference type="EMBL" id="AHJE01000003">
    <property type="protein sequence ID" value="EHP44637.1"/>
    <property type="molecule type" value="Genomic_DNA"/>
</dbReference>
<dbReference type="InterPro" id="IPR001036">
    <property type="entry name" value="Acrflvin-R"/>
</dbReference>
<dbReference type="SUPFAM" id="SSF82866">
    <property type="entry name" value="Multidrug efflux transporter AcrB transmembrane domain"/>
    <property type="match status" value="2"/>
</dbReference>
<evidence type="ECO:0000313" key="3">
    <source>
        <dbReference type="Proteomes" id="UP000005808"/>
    </source>
</evidence>
<dbReference type="OrthoDB" id="9177212at2"/>